<protein>
    <submittedName>
        <fullName evidence="1">Uncharacterized protein</fullName>
    </submittedName>
</protein>
<reference evidence="1" key="1">
    <citation type="submission" date="2022-01" db="EMBL/GenBank/DDBJ databases">
        <title>Genome sequencing of Zunongwangia sp. M21534 genome.</title>
        <authorList>
            <person name="Chen Y."/>
            <person name="Dong C."/>
            <person name="Shao Z."/>
        </authorList>
    </citation>
    <scope>NUCLEOTIDE SEQUENCE</scope>
    <source>
        <strain evidence="1">MCCC M21534</strain>
    </source>
</reference>
<dbReference type="Proteomes" id="UP001139521">
    <property type="component" value="Unassembled WGS sequence"/>
</dbReference>
<sequence>MIKRLPNISLFPEEVLPFLTDKEVYQYYNKGWSFSNIYYLKPIRDIYLIIKKNKTEDLNNKFIRYEYLKITKDLSKEWSERKILEYVNAIKNFGLIDGNYKVQKNIFINSALGNELSDEDLQDFKDIFFEFFRFKEIATWYLISDSKKQLDINEVTIPDLIEKSRLMYAIKEDKFFNKFLFSLEDVSKVYVIPPKDSHLMRFIEVFYKWGTTLNFIEKFNLNSVNIKTFENREITCTYFIRPFKNFDLMKFIQKHFQYQRQISLPELIFSICQNFHYAVDEIKSFLINEIQFNDKFTYERTSAVFIVKGKNKSEQIKSATYLYPLIDNSYVSHIIVRK</sequence>
<dbReference type="RefSeq" id="WP_225573235.1">
    <property type="nucleotide sequence ID" value="NZ_JAKHSK010000012.1"/>
</dbReference>
<keyword evidence="2" id="KW-1185">Reference proteome</keyword>
<dbReference type="AlphaFoldDB" id="A0A9X2CK79"/>
<dbReference type="EMBL" id="JAKHSK010000012">
    <property type="protein sequence ID" value="MCL6218626.1"/>
    <property type="molecule type" value="Genomic_DNA"/>
</dbReference>
<evidence type="ECO:0000313" key="1">
    <source>
        <dbReference type="EMBL" id="MCL6218626.1"/>
    </source>
</evidence>
<name>A0A9X2CK79_9FLAO</name>
<gene>
    <name evidence="1" type="ORF">L1967_09985</name>
</gene>
<organism evidence="1 2">
    <name type="scientific">Zunongwangia pacifica</name>
    <dbReference type="NCBI Taxonomy" id="2911062"/>
    <lineage>
        <taxon>Bacteria</taxon>
        <taxon>Pseudomonadati</taxon>
        <taxon>Bacteroidota</taxon>
        <taxon>Flavobacteriia</taxon>
        <taxon>Flavobacteriales</taxon>
        <taxon>Flavobacteriaceae</taxon>
        <taxon>Zunongwangia</taxon>
    </lineage>
</organism>
<proteinExistence type="predicted"/>
<accession>A0A9X2CK79</accession>
<evidence type="ECO:0000313" key="2">
    <source>
        <dbReference type="Proteomes" id="UP001139521"/>
    </source>
</evidence>
<comment type="caution">
    <text evidence="1">The sequence shown here is derived from an EMBL/GenBank/DDBJ whole genome shotgun (WGS) entry which is preliminary data.</text>
</comment>